<dbReference type="OrthoDB" id="413361at2759"/>
<accession>A0A0L6UB71</accession>
<feature type="region of interest" description="Disordered" evidence="1">
    <location>
        <begin position="150"/>
        <end position="169"/>
    </location>
</feature>
<proteinExistence type="predicted"/>
<name>A0A0L6UB71_9BASI</name>
<evidence type="ECO:0000313" key="2">
    <source>
        <dbReference type="EMBL" id="KNZ45050.1"/>
    </source>
</evidence>
<evidence type="ECO:0000256" key="1">
    <source>
        <dbReference type="SAM" id="MobiDB-lite"/>
    </source>
</evidence>
<protein>
    <submittedName>
        <fullName evidence="2">Uncharacterized protein</fullName>
    </submittedName>
</protein>
<organism evidence="2 3">
    <name type="scientific">Puccinia sorghi</name>
    <dbReference type="NCBI Taxonomy" id="27349"/>
    <lineage>
        <taxon>Eukaryota</taxon>
        <taxon>Fungi</taxon>
        <taxon>Dikarya</taxon>
        <taxon>Basidiomycota</taxon>
        <taxon>Pucciniomycotina</taxon>
        <taxon>Pucciniomycetes</taxon>
        <taxon>Pucciniales</taxon>
        <taxon>Pucciniaceae</taxon>
        <taxon>Puccinia</taxon>
    </lineage>
</organism>
<dbReference type="VEuPathDB" id="FungiDB:VP01_853g9"/>
<gene>
    <name evidence="2" type="ORF">VP01_853g9</name>
</gene>
<evidence type="ECO:0000313" key="3">
    <source>
        <dbReference type="Proteomes" id="UP000037035"/>
    </source>
</evidence>
<dbReference type="Proteomes" id="UP000037035">
    <property type="component" value="Unassembled WGS sequence"/>
</dbReference>
<sequence length="191" mass="21869">MWHDVVKSCCLMLNQIPKKGCTESPWTMVHGKDIPPNFLKPLGMTAAVLNMNRIKGKKFDVKGQEGLLVGFNVPLLSYRILLRTGGTVESKHVRFLKMPEPTVIDSRQDNNREPEIDESESMIQEECHDEAVDDENVSDHDCDEEIAQMLKSRDPTPESSVQSTRVLRDRSTLKPPVRFGFHHYYEPNTFE</sequence>
<dbReference type="EMBL" id="LAVV01014093">
    <property type="protein sequence ID" value="KNZ45050.1"/>
    <property type="molecule type" value="Genomic_DNA"/>
</dbReference>
<comment type="caution">
    <text evidence="2">The sequence shown here is derived from an EMBL/GenBank/DDBJ whole genome shotgun (WGS) entry which is preliminary data.</text>
</comment>
<reference evidence="2 3" key="1">
    <citation type="submission" date="2015-08" db="EMBL/GenBank/DDBJ databases">
        <title>Next Generation Sequencing and Analysis of the Genome of Puccinia sorghi L Schw, the Causal Agent of Maize Common Rust.</title>
        <authorList>
            <person name="Rochi L."/>
            <person name="Burguener G."/>
            <person name="Darino M."/>
            <person name="Turjanski A."/>
            <person name="Kreff E."/>
            <person name="Dieguez M.J."/>
            <person name="Sacco F."/>
        </authorList>
    </citation>
    <scope>NUCLEOTIDE SEQUENCE [LARGE SCALE GENOMIC DNA]</scope>
    <source>
        <strain evidence="2 3">RO10H11247</strain>
    </source>
</reference>
<keyword evidence="3" id="KW-1185">Reference proteome</keyword>
<dbReference type="AlphaFoldDB" id="A0A0L6UB71"/>